<dbReference type="InterPro" id="IPR026444">
    <property type="entry name" value="Secre_tail"/>
</dbReference>
<proteinExistence type="predicted"/>
<feature type="domain" description="Secretion system C-terminal sorting" evidence="4">
    <location>
        <begin position="256"/>
        <end position="319"/>
    </location>
</feature>
<dbReference type="NCBIfam" id="TIGR04183">
    <property type="entry name" value="Por_Secre_tail"/>
    <property type="match status" value="1"/>
</dbReference>
<organism evidence="5 6">
    <name type="scientific">Chryseobacterium vrystaatense</name>
    <dbReference type="NCBI Taxonomy" id="307480"/>
    <lineage>
        <taxon>Bacteria</taxon>
        <taxon>Pseudomonadati</taxon>
        <taxon>Bacteroidota</taxon>
        <taxon>Flavobacteriia</taxon>
        <taxon>Flavobacteriales</taxon>
        <taxon>Weeksellaceae</taxon>
        <taxon>Chryseobacterium group</taxon>
        <taxon>Chryseobacterium</taxon>
    </lineage>
</organism>
<dbReference type="RefSeq" id="WP_073171174.1">
    <property type="nucleotide sequence ID" value="NZ_FQVE01000001.1"/>
</dbReference>
<dbReference type="InterPro" id="IPR011628">
    <property type="entry name" value="Cleaved_adhesin"/>
</dbReference>
<gene>
    <name evidence="5" type="ORF">SAMN02787073_0802</name>
</gene>
<feature type="domain" description="Cleaved adhesin" evidence="3">
    <location>
        <begin position="106"/>
        <end position="235"/>
    </location>
</feature>
<dbReference type="Pfam" id="PF18962">
    <property type="entry name" value="Por_Secre_tail"/>
    <property type="match status" value="1"/>
</dbReference>
<dbReference type="Gene3D" id="2.60.120.200">
    <property type="match status" value="1"/>
</dbReference>
<protein>
    <submittedName>
        <fullName evidence="5">Por secretion system C-terminal sorting domain-containing protein</fullName>
    </submittedName>
</protein>
<evidence type="ECO:0000259" key="3">
    <source>
        <dbReference type="Pfam" id="PF07675"/>
    </source>
</evidence>
<reference evidence="6" key="1">
    <citation type="submission" date="2016-11" db="EMBL/GenBank/DDBJ databases">
        <authorList>
            <person name="Varghese N."/>
            <person name="Submissions S."/>
        </authorList>
    </citation>
    <scope>NUCLEOTIDE SEQUENCE [LARGE SCALE GENOMIC DNA]</scope>
    <source>
        <strain evidence="6">YR203</strain>
    </source>
</reference>
<dbReference type="AlphaFoldDB" id="A0A1M4V5C3"/>
<evidence type="ECO:0000313" key="5">
    <source>
        <dbReference type="EMBL" id="SHE64176.1"/>
    </source>
</evidence>
<keyword evidence="1 2" id="KW-0732">Signal</keyword>
<feature type="signal peptide" evidence="2">
    <location>
        <begin position="1"/>
        <end position="19"/>
    </location>
</feature>
<evidence type="ECO:0000313" key="6">
    <source>
        <dbReference type="Proteomes" id="UP000184108"/>
    </source>
</evidence>
<feature type="chain" id="PRO_5009907839" evidence="2">
    <location>
        <begin position="20"/>
        <end position="323"/>
    </location>
</feature>
<dbReference type="InterPro" id="IPR008979">
    <property type="entry name" value="Galactose-bd-like_sf"/>
</dbReference>
<evidence type="ECO:0000256" key="2">
    <source>
        <dbReference type="SAM" id="SignalP"/>
    </source>
</evidence>
<accession>A0A1M4V5C3</accession>
<dbReference type="SUPFAM" id="SSF49785">
    <property type="entry name" value="Galactose-binding domain-like"/>
    <property type="match status" value="1"/>
</dbReference>
<dbReference type="NCBIfam" id="NF038128">
    <property type="entry name" value="choice_anch_J"/>
    <property type="match status" value="1"/>
</dbReference>
<dbReference type="EMBL" id="FQVE01000001">
    <property type="protein sequence ID" value="SHE64176.1"/>
    <property type="molecule type" value="Genomic_DNA"/>
</dbReference>
<dbReference type="Pfam" id="PF07675">
    <property type="entry name" value="Cleaved_Adhesin"/>
    <property type="match status" value="1"/>
</dbReference>
<dbReference type="Proteomes" id="UP000184108">
    <property type="component" value="Unassembled WGS sequence"/>
</dbReference>
<evidence type="ECO:0000259" key="4">
    <source>
        <dbReference type="Pfam" id="PF18962"/>
    </source>
</evidence>
<name>A0A1M4V5C3_9FLAO</name>
<sequence length="323" mass="34306">MKKLILSLGLILTGATTQAQTVLLDEGFESYTNFAITGFGSWLTLDLDGLNTYTGGGPVVGGTTVPTWTANWTNRGLPMAFQIFNLSASNATNNATSTAADEEIRNFSPHAGQKCAVSWASVPSTTPGGATANNDWLITPAVTLGTSANILTFWVKALSPVFTENYKVGVYTGSGNPTSAANFTIVSSPATSTAPYAAWQQVTINLDAYAGQTVRVGFQYMSSDQYMFMLDDVKITATGVLATNEVSSKSKEAVAIYPNPTKGEVNIKTDQKIKSTTVFDMSGKSLIQNDSDKTDISSLPKGTYLVKINFADGSTSTRKVSKQ</sequence>
<evidence type="ECO:0000256" key="1">
    <source>
        <dbReference type="ARBA" id="ARBA00022729"/>
    </source>
</evidence>